<dbReference type="EMBL" id="KB007811">
    <property type="protein sequence ID" value="ELR24815.1"/>
    <property type="molecule type" value="Genomic_DNA"/>
</dbReference>
<dbReference type="OrthoDB" id="18805at2759"/>
<keyword evidence="1" id="KW-0880">Kelch repeat</keyword>
<dbReference type="Proteomes" id="UP000011083">
    <property type="component" value="Unassembled WGS sequence"/>
</dbReference>
<evidence type="ECO:0000259" key="4">
    <source>
        <dbReference type="Pfam" id="PF24981"/>
    </source>
</evidence>
<evidence type="ECO:0000313" key="5">
    <source>
        <dbReference type="EMBL" id="ELR24815.1"/>
    </source>
</evidence>
<reference evidence="5 6" key="1">
    <citation type="journal article" date="2013" name="Genome Biol.">
        <title>Genome of Acanthamoeba castellanii highlights extensive lateral gene transfer and early evolution of tyrosine kinase signaling.</title>
        <authorList>
            <person name="Clarke M."/>
            <person name="Lohan A.J."/>
            <person name="Liu B."/>
            <person name="Lagkouvardos I."/>
            <person name="Roy S."/>
            <person name="Zafar N."/>
            <person name="Bertelli C."/>
            <person name="Schilde C."/>
            <person name="Kianianmomeni A."/>
            <person name="Burglin T.R."/>
            <person name="Frech C."/>
            <person name="Turcotte B."/>
            <person name="Kopec K.O."/>
            <person name="Synnott J.M."/>
            <person name="Choo C."/>
            <person name="Paponov I."/>
            <person name="Finkler A."/>
            <person name="Soon Heng Tan C."/>
            <person name="Hutchins A.P."/>
            <person name="Weinmeier T."/>
            <person name="Rattei T."/>
            <person name="Chu J.S."/>
            <person name="Gimenez G."/>
            <person name="Irimia M."/>
            <person name="Rigden D.J."/>
            <person name="Fitzpatrick D.A."/>
            <person name="Lorenzo-Morales J."/>
            <person name="Bateman A."/>
            <person name="Chiu C.H."/>
            <person name="Tang P."/>
            <person name="Hegemann P."/>
            <person name="Fromm H."/>
            <person name="Raoult D."/>
            <person name="Greub G."/>
            <person name="Miranda-Saavedra D."/>
            <person name="Chen N."/>
            <person name="Nash P."/>
            <person name="Ginger M.L."/>
            <person name="Horn M."/>
            <person name="Schaap P."/>
            <person name="Caler L."/>
            <person name="Loftus B."/>
        </authorList>
    </citation>
    <scope>NUCLEOTIDE SEQUENCE [LARGE SCALE GENOMIC DNA]</scope>
    <source>
        <strain evidence="5 6">Neff</strain>
    </source>
</reference>
<keyword evidence="6" id="KW-1185">Reference proteome</keyword>
<evidence type="ECO:0000256" key="1">
    <source>
        <dbReference type="ARBA" id="ARBA00022441"/>
    </source>
</evidence>
<dbReference type="PANTHER" id="PTHR23244">
    <property type="entry name" value="KELCH REPEAT DOMAIN"/>
    <property type="match status" value="1"/>
</dbReference>
<evidence type="ECO:0000256" key="2">
    <source>
        <dbReference type="ARBA" id="ARBA00022737"/>
    </source>
</evidence>
<feature type="domain" description="Attractin/MKLN-like beta-propeller" evidence="4">
    <location>
        <begin position="135"/>
        <end position="353"/>
    </location>
</feature>
<keyword evidence="2" id="KW-0677">Repeat</keyword>
<dbReference type="InterPro" id="IPR056737">
    <property type="entry name" value="Beta-prop_ATRN-MKLN-like"/>
</dbReference>
<proteinExistence type="predicted"/>
<organism evidence="5 6">
    <name type="scientific">Acanthamoeba castellanii (strain ATCC 30010 / Neff)</name>
    <dbReference type="NCBI Taxonomy" id="1257118"/>
    <lineage>
        <taxon>Eukaryota</taxon>
        <taxon>Amoebozoa</taxon>
        <taxon>Discosea</taxon>
        <taxon>Longamoebia</taxon>
        <taxon>Centramoebida</taxon>
        <taxon>Acanthamoebidae</taxon>
        <taxon>Acanthamoeba</taxon>
    </lineage>
</organism>
<dbReference type="RefSeq" id="XP_004356715.1">
    <property type="nucleotide sequence ID" value="XM_004356662.1"/>
</dbReference>
<dbReference type="GeneID" id="14925844"/>
<protein>
    <submittedName>
        <fullName evidence="5">Leucinezipper-like transcriptional regulator 1 (LZTR-1), putative</fullName>
    </submittedName>
</protein>
<dbReference type="STRING" id="1257118.L8HHZ2"/>
<dbReference type="PANTHER" id="PTHR23244:SF498">
    <property type="entry name" value="C2 DOMAIN-CONTAINING PROTEIN"/>
    <property type="match status" value="1"/>
</dbReference>
<dbReference type="InterPro" id="IPR015915">
    <property type="entry name" value="Kelch-typ_b-propeller"/>
</dbReference>
<dbReference type="AlphaFoldDB" id="L8HHZ2"/>
<accession>L8HHZ2</accession>
<dbReference type="KEGG" id="acan:ACA1_174770"/>
<evidence type="ECO:0000313" key="6">
    <source>
        <dbReference type="Proteomes" id="UP000011083"/>
    </source>
</evidence>
<name>L8HHZ2_ACACF</name>
<sequence length="457" mass="49682">MDDQHKKRGDAPLLWVAGQWRLLAPTESTTTAGGREAPLPSARCNQCSVYVPSADRLYVFGGNEGVWEFLPLNDLWAFDLASARWAQLAPENTDLPGLLPTKRFRHACVYDEATHSILVFGGMTQDDPINAATVLNDLWKYDIAANSWNEIKPEGQVPPPRYYHVAALQPQKQKEGEGNVMVVFGGIDEAKRLNDLWKYDIATNKWQLAKPSGSRFTPPPLSNPAARATDDGEYLYTFGGQRWWGYQGIINSVFKCHLPTNTWSEVSTKGTPPDPMIGASAVILHGGQSVLVFGGYDVDGFYVNDLHLLNLATSTWLEVKVEGQSVPGKRYAHSAMLKLASADQSMLVFGGYSDFVGNAHNYNDLWQLSIATSLAVGWAVSVGMGSSLGRGGRTLPTKRGSQAPQAVKLARATVRVRPWLAPEGCSGSSSPSSSQKHTGQMSQPPRAGSVRGTPPPS</sequence>
<dbReference type="SUPFAM" id="SSF117281">
    <property type="entry name" value="Kelch motif"/>
    <property type="match status" value="1"/>
</dbReference>
<dbReference type="VEuPathDB" id="AmoebaDB:ACA1_174770"/>
<evidence type="ECO:0000256" key="3">
    <source>
        <dbReference type="SAM" id="MobiDB-lite"/>
    </source>
</evidence>
<gene>
    <name evidence="5" type="ORF">ACA1_174770</name>
</gene>
<dbReference type="Pfam" id="PF24981">
    <property type="entry name" value="Beta-prop_ATRN-LZTR1"/>
    <property type="match status" value="1"/>
</dbReference>
<dbReference type="Gene3D" id="2.120.10.80">
    <property type="entry name" value="Kelch-type beta propeller"/>
    <property type="match status" value="2"/>
</dbReference>
<dbReference type="OMA" id="WKVINIK"/>
<feature type="region of interest" description="Disordered" evidence="3">
    <location>
        <begin position="420"/>
        <end position="457"/>
    </location>
</feature>